<dbReference type="Proteomes" id="UP000036403">
    <property type="component" value="Unassembled WGS sequence"/>
</dbReference>
<dbReference type="GO" id="GO:0016301">
    <property type="term" value="F:kinase activity"/>
    <property type="evidence" value="ECO:0007669"/>
    <property type="project" value="UniProtKB-KW"/>
</dbReference>
<comment type="caution">
    <text evidence="2">The sequence shown here is derived from an EMBL/GenBank/DDBJ whole genome shotgun (WGS) entry which is preliminary data.</text>
</comment>
<keyword evidence="3" id="KW-1185">Reference proteome</keyword>
<dbReference type="EMBL" id="LBMM01002496">
    <property type="protein sequence ID" value="KMQ94738.1"/>
    <property type="molecule type" value="Genomic_DNA"/>
</dbReference>
<protein>
    <submittedName>
        <fullName evidence="2">Mitogen-activated protein kinase-binding protein 1</fullName>
    </submittedName>
</protein>
<proteinExistence type="predicted"/>
<gene>
    <name evidence="2" type="ORF">RF55_5091</name>
</gene>
<feature type="compositionally biased region" description="Basic and acidic residues" evidence="1">
    <location>
        <begin position="37"/>
        <end position="50"/>
    </location>
</feature>
<evidence type="ECO:0000313" key="3">
    <source>
        <dbReference type="Proteomes" id="UP000036403"/>
    </source>
</evidence>
<evidence type="ECO:0000313" key="2">
    <source>
        <dbReference type="EMBL" id="KMQ94738.1"/>
    </source>
</evidence>
<keyword evidence="2" id="KW-0808">Transferase</keyword>
<reference evidence="2 3" key="1">
    <citation type="submission" date="2015-04" db="EMBL/GenBank/DDBJ databases">
        <title>Lasius niger genome sequencing.</title>
        <authorList>
            <person name="Konorov E.A."/>
            <person name="Nikitin M.A."/>
            <person name="Kirill M.V."/>
            <person name="Chang P."/>
        </authorList>
    </citation>
    <scope>NUCLEOTIDE SEQUENCE [LARGE SCALE GENOMIC DNA]</scope>
    <source>
        <tissue evidence="2">Whole</tissue>
    </source>
</reference>
<sequence length="56" mass="6029">MRRSGSTIITNGRSSANVLEKNGSKVSAPNRNQLEPSPHELPVKDTDRPIDVASAE</sequence>
<feature type="compositionally biased region" description="Polar residues" evidence="1">
    <location>
        <begin position="1"/>
        <end position="17"/>
    </location>
</feature>
<evidence type="ECO:0000256" key="1">
    <source>
        <dbReference type="SAM" id="MobiDB-lite"/>
    </source>
</evidence>
<name>A0A0J7KWR3_LASNI</name>
<dbReference type="PaxDb" id="67767-A0A0J7KWR3"/>
<feature type="compositionally biased region" description="Polar residues" evidence="1">
    <location>
        <begin position="24"/>
        <end position="35"/>
    </location>
</feature>
<organism evidence="2 3">
    <name type="scientific">Lasius niger</name>
    <name type="common">Black garden ant</name>
    <dbReference type="NCBI Taxonomy" id="67767"/>
    <lineage>
        <taxon>Eukaryota</taxon>
        <taxon>Metazoa</taxon>
        <taxon>Ecdysozoa</taxon>
        <taxon>Arthropoda</taxon>
        <taxon>Hexapoda</taxon>
        <taxon>Insecta</taxon>
        <taxon>Pterygota</taxon>
        <taxon>Neoptera</taxon>
        <taxon>Endopterygota</taxon>
        <taxon>Hymenoptera</taxon>
        <taxon>Apocrita</taxon>
        <taxon>Aculeata</taxon>
        <taxon>Formicoidea</taxon>
        <taxon>Formicidae</taxon>
        <taxon>Formicinae</taxon>
        <taxon>Lasius</taxon>
        <taxon>Lasius</taxon>
    </lineage>
</organism>
<keyword evidence="2" id="KW-0418">Kinase</keyword>
<feature type="region of interest" description="Disordered" evidence="1">
    <location>
        <begin position="1"/>
        <end position="56"/>
    </location>
</feature>
<accession>A0A0J7KWR3</accession>
<feature type="non-terminal residue" evidence="2">
    <location>
        <position position="56"/>
    </location>
</feature>
<dbReference type="AlphaFoldDB" id="A0A0J7KWR3"/>